<dbReference type="InterPro" id="IPR016192">
    <property type="entry name" value="APOBEC/CMP_deaminase_Zn-bd"/>
</dbReference>
<dbReference type="Proteomes" id="UP000315825">
    <property type="component" value="Unassembled WGS sequence"/>
</dbReference>
<dbReference type="SUPFAM" id="SSF53927">
    <property type="entry name" value="Cytidine deaminase-like"/>
    <property type="match status" value="1"/>
</dbReference>
<dbReference type="InterPro" id="IPR002125">
    <property type="entry name" value="CMP_dCMP_dom"/>
</dbReference>
<organism evidence="4 5">
    <name type="scientific">SAR86 cluster bacterium</name>
    <dbReference type="NCBI Taxonomy" id="2030880"/>
    <lineage>
        <taxon>Bacteria</taxon>
        <taxon>Pseudomonadati</taxon>
        <taxon>Pseudomonadota</taxon>
        <taxon>Gammaproteobacteria</taxon>
        <taxon>SAR86 cluster</taxon>
    </lineage>
</organism>
<proteinExistence type="predicted"/>
<dbReference type="EMBL" id="SHBE01000002">
    <property type="protein sequence ID" value="RZO26918.1"/>
    <property type="molecule type" value="Genomic_DNA"/>
</dbReference>
<dbReference type="Gene3D" id="3.40.140.10">
    <property type="entry name" value="Cytidine Deaminase, domain 2"/>
    <property type="match status" value="1"/>
</dbReference>
<dbReference type="PROSITE" id="PS51747">
    <property type="entry name" value="CYT_DCMP_DEAMINASES_2"/>
    <property type="match status" value="1"/>
</dbReference>
<keyword evidence="2" id="KW-0862">Zinc</keyword>
<dbReference type="InterPro" id="IPR058535">
    <property type="entry name" value="MafB19-deam"/>
</dbReference>
<dbReference type="GO" id="GO:0052717">
    <property type="term" value="F:tRNA-specific adenosine-34 deaminase activity"/>
    <property type="evidence" value="ECO:0007669"/>
    <property type="project" value="UniProtKB-EC"/>
</dbReference>
<dbReference type="AlphaFoldDB" id="A0A520N0B8"/>
<evidence type="ECO:0000313" key="5">
    <source>
        <dbReference type="Proteomes" id="UP000315825"/>
    </source>
</evidence>
<evidence type="ECO:0000256" key="2">
    <source>
        <dbReference type="ARBA" id="ARBA00022833"/>
    </source>
</evidence>
<comment type="caution">
    <text evidence="4">The sequence shown here is derived from an EMBL/GenBank/DDBJ whole genome shotgun (WGS) entry which is preliminary data.</text>
</comment>
<dbReference type="PROSITE" id="PS00903">
    <property type="entry name" value="CYT_DCMP_DEAMINASES_1"/>
    <property type="match status" value="1"/>
</dbReference>
<protein>
    <submittedName>
        <fullName evidence="4">Nucleoside deaminase</fullName>
    </submittedName>
</protein>
<evidence type="ECO:0000313" key="4">
    <source>
        <dbReference type="EMBL" id="RZO26918.1"/>
    </source>
</evidence>
<evidence type="ECO:0000259" key="3">
    <source>
        <dbReference type="PROSITE" id="PS51747"/>
    </source>
</evidence>
<name>A0A520N0B8_9GAMM</name>
<dbReference type="InterPro" id="IPR016193">
    <property type="entry name" value="Cytidine_deaminase-like"/>
</dbReference>
<sequence length="162" mass="18557">MKELLIHSWLMLNSNSKLIMERVIELSEINLKNGKIPIAAVIVDKKNYEIISESQNEDSPIGHAELLAITKALKKLNTNRLDSTHLFVTIEPCPMCAYAISKCHINRLYFGSEDEKGGGVINGPRIFESHNLKKIDYVSHCYHEKTTQLMQSFFQLKRNQQL</sequence>
<dbReference type="Pfam" id="PF14437">
    <property type="entry name" value="MafB19-deam"/>
    <property type="match status" value="1"/>
</dbReference>
<dbReference type="PANTHER" id="PTHR11079:SF179">
    <property type="entry name" value="TRNA(ADENINE(34)) DEAMINASE, CHLOROPLASTIC"/>
    <property type="match status" value="1"/>
</dbReference>
<reference evidence="4 5" key="1">
    <citation type="submission" date="2019-02" db="EMBL/GenBank/DDBJ databases">
        <title>Prokaryotic population dynamics and viral predation in marine succession experiment using metagenomics: the confinement effect.</title>
        <authorList>
            <person name="Haro-Moreno J.M."/>
            <person name="Rodriguez-Valera F."/>
            <person name="Lopez-Perez M."/>
        </authorList>
    </citation>
    <scope>NUCLEOTIDE SEQUENCE [LARGE SCALE GENOMIC DNA]</scope>
    <source>
        <strain evidence="4">MED-G159</strain>
    </source>
</reference>
<dbReference type="PANTHER" id="PTHR11079">
    <property type="entry name" value="CYTOSINE DEAMINASE FAMILY MEMBER"/>
    <property type="match status" value="1"/>
</dbReference>
<dbReference type="GO" id="GO:0008270">
    <property type="term" value="F:zinc ion binding"/>
    <property type="evidence" value="ECO:0007669"/>
    <property type="project" value="InterPro"/>
</dbReference>
<gene>
    <name evidence="4" type="ORF">EVA92_01860</name>
</gene>
<keyword evidence="1" id="KW-0479">Metal-binding</keyword>
<evidence type="ECO:0000256" key="1">
    <source>
        <dbReference type="ARBA" id="ARBA00022723"/>
    </source>
</evidence>
<dbReference type="CDD" id="cd01285">
    <property type="entry name" value="nucleoside_deaminase"/>
    <property type="match status" value="1"/>
</dbReference>
<feature type="domain" description="CMP/dCMP-type deaminase" evidence="3">
    <location>
        <begin position="14"/>
        <end position="121"/>
    </location>
</feature>
<accession>A0A520N0B8</accession>
<dbReference type="GO" id="GO:0002100">
    <property type="term" value="P:tRNA wobble adenosine to inosine editing"/>
    <property type="evidence" value="ECO:0007669"/>
    <property type="project" value="InterPro"/>
</dbReference>